<accession>A0A378YU56</accession>
<feature type="repeat" description="ANK" evidence="3">
    <location>
        <begin position="194"/>
        <end position="226"/>
    </location>
</feature>
<dbReference type="SUPFAM" id="SSF48403">
    <property type="entry name" value="Ankyrin repeat"/>
    <property type="match status" value="1"/>
</dbReference>
<dbReference type="Pfam" id="PF12796">
    <property type="entry name" value="Ank_2"/>
    <property type="match status" value="1"/>
</dbReference>
<protein>
    <submittedName>
        <fullName evidence="5">Ribulose-5-phosphate 4-epimerase and related epimerases and aldolases</fullName>
    </submittedName>
</protein>
<evidence type="ECO:0000256" key="3">
    <source>
        <dbReference type="PROSITE-ProRule" id="PRU00023"/>
    </source>
</evidence>
<evidence type="ECO:0000313" key="5">
    <source>
        <dbReference type="EMBL" id="SUA80702.1"/>
    </source>
</evidence>
<dbReference type="PANTHER" id="PTHR24201:SF16">
    <property type="entry name" value="ANKYRIN-1-LIKE-RELATED"/>
    <property type="match status" value="1"/>
</dbReference>
<gene>
    <name evidence="5" type="ORF">NCTC13160_03882</name>
</gene>
<proteinExistence type="predicted"/>
<reference evidence="5 6" key="1">
    <citation type="submission" date="2018-06" db="EMBL/GenBank/DDBJ databases">
        <authorList>
            <consortium name="Pathogen Informatics"/>
            <person name="Doyle S."/>
        </authorList>
    </citation>
    <scope>NUCLEOTIDE SEQUENCE [LARGE SCALE GENOMIC DNA]</scope>
    <source>
        <strain evidence="5 6">NCTC13160</strain>
    </source>
</reference>
<dbReference type="EMBL" id="UGSG01000001">
    <property type="protein sequence ID" value="SUA80702.1"/>
    <property type="molecule type" value="Genomic_DNA"/>
</dbReference>
<dbReference type="InterPro" id="IPR002110">
    <property type="entry name" value="Ankyrin_rpt"/>
</dbReference>
<dbReference type="STRING" id="93220.A6P55_16405"/>
<keyword evidence="1" id="KW-0677">Repeat</keyword>
<keyword evidence="2 3" id="KW-0040">ANK repeat</keyword>
<evidence type="ECO:0000256" key="4">
    <source>
        <dbReference type="SAM" id="MobiDB-lite"/>
    </source>
</evidence>
<dbReference type="InterPro" id="IPR036770">
    <property type="entry name" value="Ankyrin_rpt-contain_sf"/>
</dbReference>
<name>A0A378YU56_9BURK</name>
<dbReference type="AlphaFoldDB" id="A0A378YU56"/>
<dbReference type="SMART" id="SM00248">
    <property type="entry name" value="ANK"/>
    <property type="match status" value="3"/>
</dbReference>
<evidence type="ECO:0000256" key="1">
    <source>
        <dbReference type="ARBA" id="ARBA00022737"/>
    </source>
</evidence>
<dbReference type="PROSITE" id="PS50088">
    <property type="entry name" value="ANK_REPEAT"/>
    <property type="match status" value="1"/>
</dbReference>
<dbReference type="PROSITE" id="PS50297">
    <property type="entry name" value="ANK_REP_REGION"/>
    <property type="match status" value="1"/>
</dbReference>
<dbReference type="Proteomes" id="UP000254573">
    <property type="component" value="Unassembled WGS sequence"/>
</dbReference>
<evidence type="ECO:0000256" key="2">
    <source>
        <dbReference type="ARBA" id="ARBA00023043"/>
    </source>
</evidence>
<dbReference type="Gene3D" id="1.25.40.20">
    <property type="entry name" value="Ankyrin repeat-containing domain"/>
    <property type="match status" value="1"/>
</dbReference>
<evidence type="ECO:0000313" key="6">
    <source>
        <dbReference type="Proteomes" id="UP000254573"/>
    </source>
</evidence>
<dbReference type="InterPro" id="IPR050776">
    <property type="entry name" value="Ank_Repeat/CDKN_Inhibitor"/>
</dbReference>
<dbReference type="PANTHER" id="PTHR24201">
    <property type="entry name" value="ANK_REP_REGION DOMAIN-CONTAINING PROTEIN"/>
    <property type="match status" value="1"/>
</dbReference>
<feature type="region of interest" description="Disordered" evidence="4">
    <location>
        <begin position="1"/>
        <end position="35"/>
    </location>
</feature>
<sequence length="260" mass="28148">MKVSRRCPPLPVPRDAYGADPTQPDAVSAAPDGRRYASLPEIAEAPRALNAWRHRDRAADLTPPPFRPVTDTQSWRPSPPRLGPLLELMLREAVDEGLLSLIRSLQPPQPMKRRARRAVGISDSRRSGMAFDDVSTASSWASGPYDVNPLPSASRMVPSRTPGKLTPLHLACTDAQVMDRLIARGADVMASTDDGLTPLHLAACTSNLGCVQLLIRAGASPWARDARGYTPLDYAARKGADDVCHVLRAAQAAARRTPRD</sequence>
<organism evidence="5 6">
    <name type="scientific">Pandoraea pnomenusa</name>
    <dbReference type="NCBI Taxonomy" id="93220"/>
    <lineage>
        <taxon>Bacteria</taxon>
        <taxon>Pseudomonadati</taxon>
        <taxon>Pseudomonadota</taxon>
        <taxon>Betaproteobacteria</taxon>
        <taxon>Burkholderiales</taxon>
        <taxon>Burkholderiaceae</taxon>
        <taxon>Pandoraea</taxon>
    </lineage>
</organism>
<feature type="region of interest" description="Disordered" evidence="4">
    <location>
        <begin position="59"/>
        <end position="78"/>
    </location>
</feature>